<keyword evidence="7 9" id="KW-0472">Membrane</keyword>
<feature type="compositionally biased region" description="Low complexity" evidence="11">
    <location>
        <begin position="92"/>
        <end position="106"/>
    </location>
</feature>
<dbReference type="Pfam" id="PF03062">
    <property type="entry name" value="MBOAT"/>
    <property type="match status" value="1"/>
</dbReference>
<dbReference type="VEuPathDB" id="VectorBase:SCAU015351"/>
<feature type="transmembrane region" description="Helical" evidence="12">
    <location>
        <begin position="238"/>
        <end position="261"/>
    </location>
</feature>
<feature type="compositionally biased region" description="Polar residues" evidence="11">
    <location>
        <begin position="134"/>
        <end position="147"/>
    </location>
</feature>
<feature type="transmembrane region" description="Helical" evidence="12">
    <location>
        <begin position="273"/>
        <end position="293"/>
    </location>
</feature>
<feature type="active site" evidence="10">
    <location>
        <position position="519"/>
    </location>
</feature>
<dbReference type="InterPro" id="IPR014371">
    <property type="entry name" value="Oat_ACAT_DAG_ARE"/>
</dbReference>
<evidence type="ECO:0000256" key="9">
    <source>
        <dbReference type="PIRNR" id="PIRNR000439"/>
    </source>
</evidence>
<dbReference type="GO" id="GO:0005789">
    <property type="term" value="C:endoplasmic reticulum membrane"/>
    <property type="evidence" value="ECO:0007669"/>
    <property type="project" value="UniProtKB-SubCell"/>
</dbReference>
<feature type="region of interest" description="Disordered" evidence="11">
    <location>
        <begin position="79"/>
        <end position="160"/>
    </location>
</feature>
<dbReference type="PANTHER" id="PTHR10408:SF8">
    <property type="entry name" value="O-ACYLTRANSFERASE"/>
    <property type="match status" value="1"/>
</dbReference>
<proteinExistence type="inferred from homology"/>
<evidence type="ECO:0000256" key="8">
    <source>
        <dbReference type="ARBA" id="ARBA00023315"/>
    </source>
</evidence>
<keyword evidence="8 9" id="KW-0012">Acyltransferase</keyword>
<keyword evidence="3 9" id="KW-0808">Transferase</keyword>
<dbReference type="PANTHER" id="PTHR10408">
    <property type="entry name" value="STEROL O-ACYLTRANSFERASE"/>
    <property type="match status" value="1"/>
</dbReference>
<dbReference type="InterPro" id="IPR004299">
    <property type="entry name" value="MBOAT_fam"/>
</dbReference>
<dbReference type="GO" id="GO:0008374">
    <property type="term" value="F:O-acyltransferase activity"/>
    <property type="evidence" value="ECO:0007669"/>
    <property type="project" value="InterPro"/>
</dbReference>
<dbReference type="Proteomes" id="UP000095300">
    <property type="component" value="Unassembled WGS sequence"/>
</dbReference>
<evidence type="ECO:0000313" key="14">
    <source>
        <dbReference type="Proteomes" id="UP000095300"/>
    </source>
</evidence>
<comment type="subcellular location">
    <subcellularLocation>
        <location evidence="1 9">Endoplasmic reticulum membrane</location>
        <topology evidence="1 9">Multi-pass membrane protein</topology>
    </subcellularLocation>
</comment>
<dbReference type="OrthoDB" id="10039049at2759"/>
<evidence type="ECO:0000256" key="3">
    <source>
        <dbReference type="ARBA" id="ARBA00022679"/>
    </source>
</evidence>
<comment type="similarity">
    <text evidence="2 9">Belongs to the membrane-bound acyltransferase family. Sterol o-acyltransferase subfamily.</text>
</comment>
<evidence type="ECO:0000256" key="4">
    <source>
        <dbReference type="ARBA" id="ARBA00022692"/>
    </source>
</evidence>
<keyword evidence="6 12" id="KW-1133">Transmembrane helix</keyword>
<feature type="compositionally biased region" description="Polar residues" evidence="11">
    <location>
        <begin position="81"/>
        <end position="91"/>
    </location>
</feature>
<evidence type="ECO:0000256" key="7">
    <source>
        <dbReference type="ARBA" id="ARBA00023136"/>
    </source>
</evidence>
<feature type="compositionally biased region" description="Basic and acidic residues" evidence="11">
    <location>
        <begin position="1"/>
        <end position="13"/>
    </location>
</feature>
<reference evidence="13" key="1">
    <citation type="submission" date="2020-05" db="UniProtKB">
        <authorList>
            <consortium name="EnsemblMetazoa"/>
        </authorList>
    </citation>
    <scope>IDENTIFICATION</scope>
    <source>
        <strain evidence="13">USDA</strain>
    </source>
</reference>
<evidence type="ECO:0000256" key="6">
    <source>
        <dbReference type="ARBA" id="ARBA00022989"/>
    </source>
</evidence>
<protein>
    <recommendedName>
        <fullName evidence="9">O-acyltransferase</fullName>
    </recommendedName>
</protein>
<sequence>MVEKLKSPDRKINSTENKTQNESTALTDQNMELHFVRHKLEAFQTNVLRDVQKRMSGMIDEVMEQLRQQELQAHEFRNFAKPQTQHKSNTWSNRLRLKSTSSSSRTDAGKTSPNSGQTTDGKTCNEEDHVKNADASTSEETQKSQASRKSEHEANNVAKDISKRGRLRTLPDKIFITRESYLTALLEVDHMKTIYHIFYIIFLIFLLNNITHDYFVNGSVTFGLGTFKKGFGKIDNVFVIWMLQMAFVFSIYVAIQIWAHVRSKLRKQETLQSVWSYSCLLLYITSQVIFTYLPPKICLSLDLPYVSACVLLLESIRMLMKMHGFVRTVSGRVVQGKAKTDSDTRSEAAVPPFQKYLYYLFAPTLLYRDNYPRTAVIRWKFAASRLLEVVAVAFLYSYIHERHIRVHFANMGREELNAGSMIVKLFGMLMPCIIIYLCGFYLILHSWLNFTAELLRFGDRMFYKDWWTASNYETYYRNWNVVVHDWLYEYIYKDFYLHVFKGSKLASSLTVFTISALFHEYVLGYALQVFFPVMFVFFGVIGVLMIFITRFAPKNLGNIMLWFTLIYGNCLMISLYSMEYFASKNCPKDSYESWTDYLVPHLWSCHMK</sequence>
<evidence type="ECO:0000256" key="10">
    <source>
        <dbReference type="PIRSR" id="PIRSR000439-1"/>
    </source>
</evidence>
<dbReference type="STRING" id="35570.A0A1I8QAI7"/>
<feature type="transmembrane region" description="Helical" evidence="12">
    <location>
        <begin position="193"/>
        <end position="211"/>
    </location>
</feature>
<evidence type="ECO:0000256" key="2">
    <source>
        <dbReference type="ARBA" id="ARBA00009010"/>
    </source>
</evidence>
<name>A0A1I8QAI7_STOCA</name>
<evidence type="ECO:0000256" key="12">
    <source>
        <dbReference type="SAM" id="Phobius"/>
    </source>
</evidence>
<feature type="transmembrane region" description="Helical" evidence="12">
    <location>
        <begin position="559"/>
        <end position="578"/>
    </location>
</feature>
<dbReference type="GO" id="GO:0008203">
    <property type="term" value="P:cholesterol metabolic process"/>
    <property type="evidence" value="ECO:0007669"/>
    <property type="project" value="TreeGrafter"/>
</dbReference>
<feature type="transmembrane region" description="Helical" evidence="12">
    <location>
        <begin position="419"/>
        <end position="444"/>
    </location>
</feature>
<feature type="compositionally biased region" description="Basic and acidic residues" evidence="11">
    <location>
        <begin position="123"/>
        <end position="132"/>
    </location>
</feature>
<keyword evidence="4 12" id="KW-0812">Transmembrane</keyword>
<dbReference type="PIRSF" id="PIRSF000439">
    <property type="entry name" value="Oat_ACAT_DAG_ARE"/>
    <property type="match status" value="1"/>
</dbReference>
<organism evidence="13 14">
    <name type="scientific">Stomoxys calcitrans</name>
    <name type="common">Stable fly</name>
    <name type="synonym">Conops calcitrans</name>
    <dbReference type="NCBI Taxonomy" id="35570"/>
    <lineage>
        <taxon>Eukaryota</taxon>
        <taxon>Metazoa</taxon>
        <taxon>Ecdysozoa</taxon>
        <taxon>Arthropoda</taxon>
        <taxon>Hexapoda</taxon>
        <taxon>Insecta</taxon>
        <taxon>Pterygota</taxon>
        <taxon>Neoptera</taxon>
        <taxon>Endopterygota</taxon>
        <taxon>Diptera</taxon>
        <taxon>Brachycera</taxon>
        <taxon>Muscomorpha</taxon>
        <taxon>Muscoidea</taxon>
        <taxon>Muscidae</taxon>
        <taxon>Stomoxys</taxon>
    </lineage>
</organism>
<feature type="region of interest" description="Disordered" evidence="11">
    <location>
        <begin position="1"/>
        <end position="26"/>
    </location>
</feature>
<feature type="compositionally biased region" description="Polar residues" evidence="11">
    <location>
        <begin position="14"/>
        <end position="26"/>
    </location>
</feature>
<accession>A0A1I8QAI7</accession>
<evidence type="ECO:0000313" key="13">
    <source>
        <dbReference type="EnsemblMetazoa" id="SCAU015351-PA"/>
    </source>
</evidence>
<keyword evidence="14" id="KW-1185">Reference proteome</keyword>
<evidence type="ECO:0000256" key="1">
    <source>
        <dbReference type="ARBA" id="ARBA00004477"/>
    </source>
</evidence>
<feature type="transmembrane region" description="Helical" evidence="12">
    <location>
        <begin position="382"/>
        <end position="399"/>
    </location>
</feature>
<evidence type="ECO:0000256" key="11">
    <source>
        <dbReference type="SAM" id="MobiDB-lite"/>
    </source>
</evidence>
<dbReference type="AlphaFoldDB" id="A0A1I8QAI7"/>
<feature type="transmembrane region" description="Helical" evidence="12">
    <location>
        <begin position="529"/>
        <end position="547"/>
    </location>
</feature>
<evidence type="ECO:0000256" key="5">
    <source>
        <dbReference type="ARBA" id="ARBA00022824"/>
    </source>
</evidence>
<feature type="compositionally biased region" description="Polar residues" evidence="11">
    <location>
        <begin position="109"/>
        <end position="122"/>
    </location>
</feature>
<keyword evidence="5 9" id="KW-0256">Endoplasmic reticulum</keyword>
<dbReference type="EnsemblMetazoa" id="SCAU015351-RA">
    <property type="protein sequence ID" value="SCAU015351-PA"/>
    <property type="gene ID" value="SCAU015351"/>
</dbReference>
<gene>
    <name evidence="13" type="primary">106090130</name>
</gene>